<reference evidence="2" key="1">
    <citation type="submission" date="2021-02" db="EMBL/GenBank/DDBJ databases">
        <authorList>
            <person name="Nowell W R."/>
        </authorList>
    </citation>
    <scope>NUCLEOTIDE SEQUENCE</scope>
</reference>
<organism evidence="2 4">
    <name type="scientific">Didymodactylos carnosus</name>
    <dbReference type="NCBI Taxonomy" id="1234261"/>
    <lineage>
        <taxon>Eukaryota</taxon>
        <taxon>Metazoa</taxon>
        <taxon>Spiralia</taxon>
        <taxon>Gnathifera</taxon>
        <taxon>Rotifera</taxon>
        <taxon>Eurotatoria</taxon>
        <taxon>Bdelloidea</taxon>
        <taxon>Philodinida</taxon>
        <taxon>Philodinidae</taxon>
        <taxon>Didymodactylos</taxon>
    </lineage>
</organism>
<proteinExistence type="predicted"/>
<evidence type="ECO:0000313" key="2">
    <source>
        <dbReference type="EMBL" id="CAF0882967.1"/>
    </source>
</evidence>
<sequence length="85" mass="9430">MSGGAEARTQYLGAIINDTTSVVRYLVLVLAGLKLILYVLKKETTADLKTVLLRAEAEEEREVENIFTEDESTSTMLDESENGVY</sequence>
<comment type="caution">
    <text evidence="2">The sequence shown here is derived from an EMBL/GenBank/DDBJ whole genome shotgun (WGS) entry which is preliminary data.</text>
</comment>
<gene>
    <name evidence="2" type="ORF">OVA965_LOCUS8718</name>
    <name evidence="3" type="ORF">TMI583_LOCUS8714</name>
</gene>
<dbReference type="Proteomes" id="UP000682733">
    <property type="component" value="Unassembled WGS sequence"/>
</dbReference>
<protein>
    <submittedName>
        <fullName evidence="2">Uncharacterized protein</fullName>
    </submittedName>
</protein>
<dbReference type="EMBL" id="CAJNOK010002982">
    <property type="protein sequence ID" value="CAF0882967.1"/>
    <property type="molecule type" value="Genomic_DNA"/>
</dbReference>
<accession>A0A8S2D5E2</accession>
<keyword evidence="1" id="KW-1133">Transmembrane helix</keyword>
<evidence type="ECO:0000256" key="1">
    <source>
        <dbReference type="SAM" id="Phobius"/>
    </source>
</evidence>
<dbReference type="AlphaFoldDB" id="A0A8S2D5E2"/>
<evidence type="ECO:0000313" key="4">
    <source>
        <dbReference type="Proteomes" id="UP000677228"/>
    </source>
</evidence>
<name>A0A8S2D5E2_9BILA</name>
<evidence type="ECO:0000313" key="3">
    <source>
        <dbReference type="EMBL" id="CAF3666439.1"/>
    </source>
</evidence>
<keyword evidence="1" id="KW-0472">Membrane</keyword>
<dbReference type="Proteomes" id="UP000677228">
    <property type="component" value="Unassembled WGS sequence"/>
</dbReference>
<dbReference type="EMBL" id="CAJOBA010002983">
    <property type="protein sequence ID" value="CAF3666439.1"/>
    <property type="molecule type" value="Genomic_DNA"/>
</dbReference>
<keyword evidence="1" id="KW-0812">Transmembrane</keyword>
<feature type="transmembrane region" description="Helical" evidence="1">
    <location>
        <begin position="22"/>
        <end position="40"/>
    </location>
</feature>